<accession>A0A9W6XW98</accession>
<sequence length="582" mass="65828">MKTRSGRSVQGIQEVHRVDATNMAGAIGTRINSTKSDTNFAAAIPVTLSALMPPFVTDVSHQALVKWKRERREYEDAVEARCATTGEDKIKALRSVKSSFNRQLLETLCKFEWNTTVEDVTEDRIVAELDKIVNNVMNDTIIDIASIFNTKLKMDMRERDMKARVIKYFMKGDEVIVQHGLSSTFSTAAGIKEKCKMLKRHLEPAVLRDMIDTHHRLVGQSSKTDETKLYHLVREKALEQEKMYTLQSKRNHHQPRQHDGDRKMKRDSGMSQRLNSMRGPPIVGQHSGAKPHRTVATPSMTRRPKPTESKPRTGCFYCGKDHWLSQCPDLDEAAKEALLAEIKSKKKSNDIGSKKFRAKRLEQDENLTMNERATVLPNDRLELPYYADSGCDWNVISREHVGRLQEQDSTVQLVELNEPVESQAVGGMILTSTHAVDVRLSINTAAGPVRCQDPKRCLIVESGENEFLVGKIQLAELGIDIDQQLKYLASRRTEDDDSFDEPVSIPPCKRNELDVVQNVVDALVHDAIARGVVDNYLTTRLYEIVGTYSGWQLELSDDPPANVPPLKIKLKENAKPYRCKVR</sequence>
<proteinExistence type="predicted"/>
<evidence type="ECO:0000313" key="2">
    <source>
        <dbReference type="EMBL" id="GMF46847.1"/>
    </source>
</evidence>
<comment type="caution">
    <text evidence="2">The sequence shown here is derived from an EMBL/GenBank/DDBJ whole genome shotgun (WGS) entry which is preliminary data.</text>
</comment>
<keyword evidence="3" id="KW-1185">Reference proteome</keyword>
<reference evidence="2" key="1">
    <citation type="submission" date="2023-04" db="EMBL/GenBank/DDBJ databases">
        <title>Phytophthora fragariaefolia NBRC 109709.</title>
        <authorList>
            <person name="Ichikawa N."/>
            <person name="Sato H."/>
            <person name="Tonouchi N."/>
        </authorList>
    </citation>
    <scope>NUCLEOTIDE SEQUENCE</scope>
    <source>
        <strain evidence="2">NBRC 109709</strain>
    </source>
</reference>
<evidence type="ECO:0000313" key="3">
    <source>
        <dbReference type="Proteomes" id="UP001165121"/>
    </source>
</evidence>
<protein>
    <submittedName>
        <fullName evidence="2">Unnamed protein product</fullName>
    </submittedName>
</protein>
<feature type="region of interest" description="Disordered" evidence="1">
    <location>
        <begin position="245"/>
        <end position="310"/>
    </location>
</feature>
<organism evidence="2 3">
    <name type="scientific">Phytophthora fragariaefolia</name>
    <dbReference type="NCBI Taxonomy" id="1490495"/>
    <lineage>
        <taxon>Eukaryota</taxon>
        <taxon>Sar</taxon>
        <taxon>Stramenopiles</taxon>
        <taxon>Oomycota</taxon>
        <taxon>Peronosporomycetes</taxon>
        <taxon>Peronosporales</taxon>
        <taxon>Peronosporaceae</taxon>
        <taxon>Phytophthora</taxon>
    </lineage>
</organism>
<dbReference type="AlphaFoldDB" id="A0A9W6XW98"/>
<dbReference type="OrthoDB" id="123822at2759"/>
<gene>
    <name evidence="2" type="ORF">Pfra01_001741500</name>
</gene>
<feature type="compositionally biased region" description="Basic and acidic residues" evidence="1">
    <location>
        <begin position="256"/>
        <end position="268"/>
    </location>
</feature>
<name>A0A9W6XW98_9STRA</name>
<dbReference type="Proteomes" id="UP001165121">
    <property type="component" value="Unassembled WGS sequence"/>
</dbReference>
<evidence type="ECO:0000256" key="1">
    <source>
        <dbReference type="SAM" id="MobiDB-lite"/>
    </source>
</evidence>
<dbReference type="EMBL" id="BSXT01002050">
    <property type="protein sequence ID" value="GMF46847.1"/>
    <property type="molecule type" value="Genomic_DNA"/>
</dbReference>